<protein>
    <recommendedName>
        <fullName evidence="3">SLH domain-containing protein</fullName>
    </recommendedName>
</protein>
<feature type="compositionally biased region" description="Low complexity" evidence="1">
    <location>
        <begin position="207"/>
        <end position="240"/>
    </location>
</feature>
<dbReference type="AlphaFoldDB" id="A0A2Z2KSD6"/>
<feature type="domain" description="SLH" evidence="3">
    <location>
        <begin position="153"/>
        <end position="213"/>
    </location>
</feature>
<feature type="domain" description="SLH" evidence="3">
    <location>
        <begin position="30"/>
        <end position="88"/>
    </location>
</feature>
<sequence>MINRMKKKWRGLMTGLLGISMLLGSLGSVSAAPVPKDIQGHWAQAQLQDWLNKGYLGGYPDGTVKPNNSITRGEYVALVNRLFGYTEKATVGFKDVKSTKWVHSEVAKAVAAGYIGGYQDNTFRPDKPLSRQEAAVITAKILKLNTQTTTTKFKDNAQIAAWSRGSVAAASTLKILNGYPDGTFKPKRELTRAEAVGIIGSSVVHKPTAPGGVTPTPTTAPTATPAPTASPAPTSTPVVNPGGGSGGGGGGGGTTPTVPTVSGATYGYVGSVTADVYLTPSVTGTVYYVVAPYSSNATAPTAMQVKDGLIGTNMNGLNHGSKTAVANTSVAFSVYGLQPGTEYLTYVTVTDSSGNWSAVSTVQLKTAATTGTPITGVGRLEMGTATAAVHFSYGQTGGAVVPVKYLVLPGTAADPSAQQIANGQNSSGSAVAVPFSGTVTSAAPGTPYTLNLTGLSANTEYKVYLITGSDNTWSPVELIRIHTK</sequence>
<evidence type="ECO:0000256" key="1">
    <source>
        <dbReference type="SAM" id="MobiDB-lite"/>
    </source>
</evidence>
<gene>
    <name evidence="4" type="ORF">B9T62_29255</name>
</gene>
<name>A0A2Z2KSD6_9BACL</name>
<accession>A0A2Z2KSD6</accession>
<dbReference type="InterPro" id="IPR001119">
    <property type="entry name" value="SLH_dom"/>
</dbReference>
<feature type="domain" description="SLH" evidence="3">
    <location>
        <begin position="89"/>
        <end position="152"/>
    </location>
</feature>
<dbReference type="KEGG" id="pdh:B9T62_29255"/>
<organism evidence="4 5">
    <name type="scientific">Paenibacillus donghaensis</name>
    <dbReference type="NCBI Taxonomy" id="414771"/>
    <lineage>
        <taxon>Bacteria</taxon>
        <taxon>Bacillati</taxon>
        <taxon>Bacillota</taxon>
        <taxon>Bacilli</taxon>
        <taxon>Bacillales</taxon>
        <taxon>Paenibacillaceae</taxon>
        <taxon>Paenibacillus</taxon>
    </lineage>
</organism>
<dbReference type="PROSITE" id="PS51272">
    <property type="entry name" value="SLH"/>
    <property type="match status" value="3"/>
</dbReference>
<keyword evidence="2" id="KW-0732">Signal</keyword>
<feature type="region of interest" description="Disordered" evidence="1">
    <location>
        <begin position="206"/>
        <end position="256"/>
    </location>
</feature>
<keyword evidence="5" id="KW-1185">Reference proteome</keyword>
<dbReference type="Pfam" id="PF00395">
    <property type="entry name" value="SLH"/>
    <property type="match status" value="3"/>
</dbReference>
<evidence type="ECO:0000256" key="2">
    <source>
        <dbReference type="SAM" id="SignalP"/>
    </source>
</evidence>
<feature type="compositionally biased region" description="Gly residues" evidence="1">
    <location>
        <begin position="241"/>
        <end position="254"/>
    </location>
</feature>
<feature type="chain" id="PRO_5016315188" description="SLH domain-containing protein" evidence="2">
    <location>
        <begin position="32"/>
        <end position="484"/>
    </location>
</feature>
<evidence type="ECO:0000259" key="3">
    <source>
        <dbReference type="PROSITE" id="PS51272"/>
    </source>
</evidence>
<dbReference type="InterPro" id="IPR051465">
    <property type="entry name" value="Cell_Envelope_Struct_Comp"/>
</dbReference>
<feature type="signal peptide" evidence="2">
    <location>
        <begin position="1"/>
        <end position="31"/>
    </location>
</feature>
<dbReference type="EMBL" id="CP021780">
    <property type="protein sequence ID" value="ASA24482.1"/>
    <property type="molecule type" value="Genomic_DNA"/>
</dbReference>
<dbReference type="PANTHER" id="PTHR43308:SF5">
    <property type="entry name" value="S-LAYER PROTEIN _ PEPTIDOGLYCAN ENDO-BETA-N-ACETYLGLUCOSAMINIDASE"/>
    <property type="match status" value="1"/>
</dbReference>
<evidence type="ECO:0000313" key="4">
    <source>
        <dbReference type="EMBL" id="ASA24482.1"/>
    </source>
</evidence>
<evidence type="ECO:0000313" key="5">
    <source>
        <dbReference type="Proteomes" id="UP000249890"/>
    </source>
</evidence>
<dbReference type="PANTHER" id="PTHR43308">
    <property type="entry name" value="OUTER MEMBRANE PROTEIN ALPHA-RELATED"/>
    <property type="match status" value="1"/>
</dbReference>
<dbReference type="Proteomes" id="UP000249890">
    <property type="component" value="Chromosome"/>
</dbReference>
<reference evidence="4 5" key="1">
    <citation type="submission" date="2017-06" db="EMBL/GenBank/DDBJ databases">
        <title>Complete genome sequence of Paenibacillus donghaensis KCTC 13049T isolated from East Sea sediment, South Korea.</title>
        <authorList>
            <person name="Jung B.K."/>
            <person name="Hong S.-J."/>
            <person name="Shin J.-H."/>
        </authorList>
    </citation>
    <scope>NUCLEOTIDE SEQUENCE [LARGE SCALE GENOMIC DNA]</scope>
    <source>
        <strain evidence="4 5">KCTC 13049</strain>
    </source>
</reference>
<dbReference type="OrthoDB" id="185675at2"/>
<proteinExistence type="predicted"/>